<organism evidence="1 2">
    <name type="scientific">Polyplax serrata</name>
    <name type="common">Common mouse louse</name>
    <dbReference type="NCBI Taxonomy" id="468196"/>
    <lineage>
        <taxon>Eukaryota</taxon>
        <taxon>Metazoa</taxon>
        <taxon>Ecdysozoa</taxon>
        <taxon>Arthropoda</taxon>
        <taxon>Hexapoda</taxon>
        <taxon>Insecta</taxon>
        <taxon>Pterygota</taxon>
        <taxon>Neoptera</taxon>
        <taxon>Paraneoptera</taxon>
        <taxon>Psocodea</taxon>
        <taxon>Troctomorpha</taxon>
        <taxon>Phthiraptera</taxon>
        <taxon>Anoplura</taxon>
        <taxon>Polyplacidae</taxon>
        <taxon>Polyplax</taxon>
    </lineage>
</organism>
<proteinExistence type="predicted"/>
<reference evidence="1 2" key="1">
    <citation type="submission" date="2023-10" db="EMBL/GenBank/DDBJ databases">
        <title>Genomes of two closely related lineages of the louse Polyplax serrata with different host specificities.</title>
        <authorList>
            <person name="Martinu J."/>
            <person name="Tarabai H."/>
            <person name="Stefka J."/>
            <person name="Hypsa V."/>
        </authorList>
    </citation>
    <scope>NUCLEOTIDE SEQUENCE [LARGE SCALE GENOMIC DNA]</scope>
    <source>
        <strain evidence="1">HR10_N</strain>
    </source>
</reference>
<dbReference type="Proteomes" id="UP001372834">
    <property type="component" value="Unassembled WGS sequence"/>
</dbReference>
<dbReference type="AlphaFoldDB" id="A0AAN8S8R0"/>
<evidence type="ECO:0000313" key="1">
    <source>
        <dbReference type="EMBL" id="KAK6625419.1"/>
    </source>
</evidence>
<feature type="non-terminal residue" evidence="1">
    <location>
        <position position="53"/>
    </location>
</feature>
<protein>
    <submittedName>
        <fullName evidence="1">Uncharacterized protein</fullName>
    </submittedName>
</protein>
<accession>A0AAN8S8R0</accession>
<sequence length="53" mass="5991">MARNLCLTRNKLDCLWVKASRDEIQQKLVTRNKTFDNTSLITPLTFGGVGLLP</sequence>
<dbReference type="EMBL" id="JAWJWE010000037">
    <property type="protein sequence ID" value="KAK6625419.1"/>
    <property type="molecule type" value="Genomic_DNA"/>
</dbReference>
<comment type="caution">
    <text evidence="1">The sequence shown here is derived from an EMBL/GenBank/DDBJ whole genome shotgun (WGS) entry which is preliminary data.</text>
</comment>
<gene>
    <name evidence="1" type="ORF">RUM43_005717</name>
</gene>
<name>A0AAN8S8R0_POLSC</name>
<evidence type="ECO:0000313" key="2">
    <source>
        <dbReference type="Proteomes" id="UP001372834"/>
    </source>
</evidence>